<proteinExistence type="inferred from homology"/>
<sequence length="238" mass="26794">GKCVRLYQGLKGTEKIYYEDSFEAIEFWINKGANRIHFIDLDGAWGSDINKMLFKNIIKKVSNKLKIQVGGGIRDIESVLELIKIGVDRIILGTIAIKDPKIIQKLVKMIGSNKIIIAIDYHSEKIAIQGWTKLSNKNPFSFGKEVEKMGARFILFSSIKADGTLSGPDFQNIRKMIKTVKKASIYVAGGIRNTDDLDKLKEIGVKGVVIGKAFYEQTIPFSIIKNSKYDDENIFKED</sequence>
<dbReference type="InterPro" id="IPR023016">
    <property type="entry name" value="HisA/PriA"/>
</dbReference>
<dbReference type="CDD" id="cd04732">
    <property type="entry name" value="HisA"/>
    <property type="match status" value="1"/>
</dbReference>
<evidence type="ECO:0000256" key="3">
    <source>
        <dbReference type="ARBA" id="ARBA00005133"/>
    </source>
</evidence>
<dbReference type="InterPro" id="IPR013785">
    <property type="entry name" value="Aldolase_TIM"/>
</dbReference>
<keyword evidence="8" id="KW-0368">Histidine biosynthesis</keyword>
<dbReference type="Pfam" id="PF00977">
    <property type="entry name" value="His_biosynth"/>
    <property type="match status" value="1"/>
</dbReference>
<dbReference type="AlphaFoldDB" id="X1Q087"/>
<dbReference type="Gene3D" id="3.20.20.70">
    <property type="entry name" value="Aldolase class I"/>
    <property type="match status" value="1"/>
</dbReference>
<dbReference type="InterPro" id="IPR044524">
    <property type="entry name" value="Isoase_HisA-like"/>
</dbReference>
<dbReference type="GO" id="GO:0005737">
    <property type="term" value="C:cytoplasm"/>
    <property type="evidence" value="ECO:0007669"/>
    <property type="project" value="UniProtKB-SubCell"/>
</dbReference>
<dbReference type="UniPathway" id="UPA00031">
    <property type="reaction ID" value="UER00009"/>
</dbReference>
<evidence type="ECO:0000256" key="5">
    <source>
        <dbReference type="ARBA" id="ARBA00012550"/>
    </source>
</evidence>
<dbReference type="FunFam" id="3.20.20.70:FF:000009">
    <property type="entry name" value="1-(5-phosphoribosyl)-5-[(5-phosphoribosylamino)methylideneamino] imidazole-4-carboxamide isomerase"/>
    <property type="match status" value="1"/>
</dbReference>
<dbReference type="InterPro" id="IPR011060">
    <property type="entry name" value="RibuloseP-bd_barrel"/>
</dbReference>
<dbReference type="InterPro" id="IPR006062">
    <property type="entry name" value="His_biosynth"/>
</dbReference>
<reference evidence="10" key="1">
    <citation type="journal article" date="2014" name="Front. Microbiol.">
        <title>High frequency of phylogenetically diverse reductive dehalogenase-homologous genes in deep subseafloor sedimentary metagenomes.</title>
        <authorList>
            <person name="Kawai M."/>
            <person name="Futagami T."/>
            <person name="Toyoda A."/>
            <person name="Takaki Y."/>
            <person name="Nishi S."/>
            <person name="Hori S."/>
            <person name="Arai W."/>
            <person name="Tsubouchi T."/>
            <person name="Morono Y."/>
            <person name="Uchiyama I."/>
            <person name="Ito T."/>
            <person name="Fujiyama A."/>
            <person name="Inagaki F."/>
            <person name="Takami H."/>
        </authorList>
    </citation>
    <scope>NUCLEOTIDE SEQUENCE</scope>
    <source>
        <strain evidence="10">Expedition CK06-06</strain>
    </source>
</reference>
<comment type="caution">
    <text evidence="10">The sequence shown here is derived from an EMBL/GenBank/DDBJ whole genome shotgun (WGS) entry which is preliminary data.</text>
</comment>
<dbReference type="GO" id="GO:0000105">
    <property type="term" value="P:L-histidine biosynthetic process"/>
    <property type="evidence" value="ECO:0007669"/>
    <property type="project" value="UniProtKB-UniPathway"/>
</dbReference>
<comment type="similarity">
    <text evidence="4">Belongs to the HisA/HisF family.</text>
</comment>
<evidence type="ECO:0000256" key="4">
    <source>
        <dbReference type="ARBA" id="ARBA00009667"/>
    </source>
</evidence>
<keyword evidence="9" id="KW-0413">Isomerase</keyword>
<keyword evidence="6" id="KW-0963">Cytoplasm</keyword>
<dbReference type="SUPFAM" id="SSF51366">
    <property type="entry name" value="Ribulose-phoshate binding barrel"/>
    <property type="match status" value="1"/>
</dbReference>
<comment type="subcellular location">
    <subcellularLocation>
        <location evidence="2">Cytoplasm</location>
    </subcellularLocation>
</comment>
<evidence type="ECO:0000256" key="6">
    <source>
        <dbReference type="ARBA" id="ARBA00022490"/>
    </source>
</evidence>
<evidence type="ECO:0000256" key="1">
    <source>
        <dbReference type="ARBA" id="ARBA00000901"/>
    </source>
</evidence>
<comment type="pathway">
    <text evidence="3">Amino-acid biosynthesis; L-histidine biosynthesis; L-histidine from 5-phospho-alpha-D-ribose 1-diphosphate: step 4/9.</text>
</comment>
<evidence type="ECO:0000256" key="9">
    <source>
        <dbReference type="ARBA" id="ARBA00023235"/>
    </source>
</evidence>
<dbReference type="PANTHER" id="PTHR43090:SF2">
    <property type="entry name" value="1-(5-PHOSPHORIBOSYL)-5-[(5-PHOSPHORIBOSYLAMINO)METHYLIDENEAMINO] IMIDAZOLE-4-CARBOXAMIDE ISOMERASE"/>
    <property type="match status" value="1"/>
</dbReference>
<feature type="non-terminal residue" evidence="10">
    <location>
        <position position="1"/>
    </location>
</feature>
<dbReference type="EMBL" id="BARW01001607">
    <property type="protein sequence ID" value="GAI61623.1"/>
    <property type="molecule type" value="Genomic_DNA"/>
</dbReference>
<dbReference type="PANTHER" id="PTHR43090">
    <property type="entry name" value="1-(5-PHOSPHORIBOSYL)-5-[(5-PHOSPHORIBOSYLAMINO)METHYLIDENEAMINO] IMIDAZOLE-4-CARBOXAMIDE ISOMERASE"/>
    <property type="match status" value="1"/>
</dbReference>
<evidence type="ECO:0000313" key="10">
    <source>
        <dbReference type="EMBL" id="GAI61623.1"/>
    </source>
</evidence>
<evidence type="ECO:0000256" key="7">
    <source>
        <dbReference type="ARBA" id="ARBA00022605"/>
    </source>
</evidence>
<dbReference type="HAMAP" id="MF_01014">
    <property type="entry name" value="HisA"/>
    <property type="match status" value="1"/>
</dbReference>
<dbReference type="EC" id="5.3.1.16" evidence="5"/>
<name>X1Q087_9ZZZZ</name>
<dbReference type="GO" id="GO:0003949">
    <property type="term" value="F:1-(5-phosphoribosyl)-5-[(5-phosphoribosylamino)methylideneamino]imidazole-4-carboxamide isomerase activity"/>
    <property type="evidence" value="ECO:0007669"/>
    <property type="project" value="UniProtKB-EC"/>
</dbReference>
<protein>
    <recommendedName>
        <fullName evidence="5">1-(5-phosphoribosyl)-5-[(5-phosphoribosylamino)methylideneamino]imidazole-4-carboxamideisomerase</fullName>
        <ecNumber evidence="5">5.3.1.16</ecNumber>
    </recommendedName>
</protein>
<accession>X1Q087</accession>
<dbReference type="GO" id="GO:0000162">
    <property type="term" value="P:L-tryptophan biosynthetic process"/>
    <property type="evidence" value="ECO:0007669"/>
    <property type="project" value="TreeGrafter"/>
</dbReference>
<evidence type="ECO:0000256" key="8">
    <source>
        <dbReference type="ARBA" id="ARBA00023102"/>
    </source>
</evidence>
<gene>
    <name evidence="10" type="ORF">S12H4_05001</name>
</gene>
<keyword evidence="7" id="KW-0028">Amino-acid biosynthesis</keyword>
<evidence type="ECO:0000256" key="2">
    <source>
        <dbReference type="ARBA" id="ARBA00004496"/>
    </source>
</evidence>
<organism evidence="10">
    <name type="scientific">marine sediment metagenome</name>
    <dbReference type="NCBI Taxonomy" id="412755"/>
    <lineage>
        <taxon>unclassified sequences</taxon>
        <taxon>metagenomes</taxon>
        <taxon>ecological metagenomes</taxon>
    </lineage>
</organism>
<comment type="catalytic activity">
    <reaction evidence="1">
        <text>1-(5-phospho-beta-D-ribosyl)-5-[(5-phospho-beta-D-ribosylamino)methylideneamino]imidazole-4-carboxamide = 5-[(5-phospho-1-deoxy-D-ribulos-1-ylimino)methylamino]-1-(5-phospho-beta-D-ribosyl)imidazole-4-carboxamide</text>
        <dbReference type="Rhea" id="RHEA:15469"/>
        <dbReference type="ChEBI" id="CHEBI:58435"/>
        <dbReference type="ChEBI" id="CHEBI:58525"/>
        <dbReference type="EC" id="5.3.1.16"/>
    </reaction>
</comment>